<feature type="domain" description="YSIRK Gram-positive signal peptide" evidence="3">
    <location>
        <begin position="15"/>
        <end position="40"/>
    </location>
</feature>
<dbReference type="Proteomes" id="UP000466799">
    <property type="component" value="Unassembled WGS sequence"/>
</dbReference>
<organism evidence="5 6">
    <name type="scientific">Limosilactobacillus fermentum</name>
    <name type="common">Lactobacillus fermentum</name>
    <dbReference type="NCBI Taxonomy" id="1613"/>
    <lineage>
        <taxon>Bacteria</taxon>
        <taxon>Bacillati</taxon>
        <taxon>Bacillota</taxon>
        <taxon>Bacilli</taxon>
        <taxon>Lactobacillales</taxon>
        <taxon>Lactobacillaceae</taxon>
        <taxon>Limosilactobacillus</taxon>
    </lineage>
</organism>
<accession>A0A2K2TJJ7</accession>
<dbReference type="AlphaFoldDB" id="A0A2K2TJJ7"/>
<reference evidence="5 6" key="1">
    <citation type="submission" date="2018-01" db="EMBL/GenBank/DDBJ databases">
        <title>Draft genome sequence of the feruloyl esterase-producing strain Lactobacillus fermentum CRL 1446, isolated from artisanal goat milk cheese.</title>
        <authorList>
            <person name="Abeijon Mukdsi M.C."/>
            <person name="Saavedra L."/>
            <person name="Gauffin Cano M.P."/>
            <person name="Hebert E.M."/>
            <person name="Medina R.B."/>
        </authorList>
    </citation>
    <scope>NUCLEOTIDE SEQUENCE [LARGE SCALE GENOMIC DNA]</scope>
    <source>
        <strain evidence="5 6">CRL 1446</strain>
    </source>
</reference>
<comment type="caution">
    <text evidence="5">The sequence shown here is derived from an EMBL/GenBank/DDBJ whole genome shotgun (WGS) entry which is preliminary data.</text>
</comment>
<proteinExistence type="predicted"/>
<sequence length="99" mass="10312">MSRNNQRIKIERMLNQKQRFGIRKLSIGVVSVLLGTTFFLGNGVVHADTVSNSQITTTSSTPASSSDSNSSNVTITSSETGSAASSSTSWASTATASVP</sequence>
<dbReference type="OrthoDB" id="2324743at2"/>
<dbReference type="NCBIfam" id="TIGR01168">
    <property type="entry name" value="YSIRK_signal"/>
    <property type="match status" value="1"/>
</dbReference>
<gene>
    <name evidence="5" type="ORF">C1Y38_04475</name>
    <name evidence="4" type="ORF">GC247_07925</name>
</gene>
<evidence type="ECO:0000256" key="1">
    <source>
        <dbReference type="ARBA" id="ARBA00022729"/>
    </source>
</evidence>
<feature type="region of interest" description="Disordered" evidence="2">
    <location>
        <begin position="54"/>
        <end position="99"/>
    </location>
</feature>
<evidence type="ECO:0000313" key="7">
    <source>
        <dbReference type="Proteomes" id="UP000466799"/>
    </source>
</evidence>
<dbReference type="EMBL" id="WHJL01000105">
    <property type="protein sequence ID" value="MPQ35791.1"/>
    <property type="molecule type" value="Genomic_DNA"/>
</dbReference>
<dbReference type="InterPro" id="IPR005877">
    <property type="entry name" value="YSIRK_signal_dom"/>
</dbReference>
<dbReference type="Pfam" id="PF04650">
    <property type="entry name" value="YSIRK_signal"/>
    <property type="match status" value="1"/>
</dbReference>
<evidence type="ECO:0000259" key="3">
    <source>
        <dbReference type="Pfam" id="PF04650"/>
    </source>
</evidence>
<reference evidence="4 7" key="2">
    <citation type="submission" date="2019-10" db="EMBL/GenBank/DDBJ databases">
        <title>Genome Sequencing and assembly of Lactobacillus fermentum I2, a lactic acid bacteria.</title>
        <authorList>
            <person name="Lopes L.S."/>
            <person name="Persinoti G.F."/>
            <person name="Riano-Pachon D.M."/>
            <person name="Labate C.A."/>
        </authorList>
    </citation>
    <scope>NUCLEOTIDE SEQUENCE [LARGE SCALE GENOMIC DNA]</scope>
    <source>
        <strain evidence="4 7">I2</strain>
    </source>
</reference>
<keyword evidence="1" id="KW-0732">Signal</keyword>
<dbReference type="Proteomes" id="UP000236514">
    <property type="component" value="Unassembled WGS sequence"/>
</dbReference>
<evidence type="ECO:0000313" key="4">
    <source>
        <dbReference type="EMBL" id="MPQ35791.1"/>
    </source>
</evidence>
<evidence type="ECO:0000313" key="6">
    <source>
        <dbReference type="Proteomes" id="UP000236514"/>
    </source>
</evidence>
<evidence type="ECO:0000313" key="5">
    <source>
        <dbReference type="EMBL" id="PNV58180.1"/>
    </source>
</evidence>
<evidence type="ECO:0000256" key="2">
    <source>
        <dbReference type="SAM" id="MobiDB-lite"/>
    </source>
</evidence>
<name>A0A2K2TJJ7_LIMFE</name>
<protein>
    <submittedName>
        <fullName evidence="5">Signal peptide protein</fullName>
    </submittedName>
    <submittedName>
        <fullName evidence="4">YSIRK-type signal peptide-containing protein</fullName>
    </submittedName>
</protein>
<dbReference type="EMBL" id="POTQ01000006">
    <property type="protein sequence ID" value="PNV58180.1"/>
    <property type="molecule type" value="Genomic_DNA"/>
</dbReference>
<dbReference type="RefSeq" id="WP_080543059.1">
    <property type="nucleotide sequence ID" value="NZ_CP100352.1"/>
</dbReference>